<protein>
    <submittedName>
        <fullName evidence="2">Uncharacterized protein</fullName>
    </submittedName>
</protein>
<gene>
    <name evidence="2" type="ORF">CDV36_016585</name>
</gene>
<feature type="region of interest" description="Disordered" evidence="1">
    <location>
        <begin position="65"/>
        <end position="85"/>
    </location>
</feature>
<feature type="compositionally biased region" description="Basic and acidic residues" evidence="1">
    <location>
        <begin position="72"/>
        <end position="85"/>
    </location>
</feature>
<evidence type="ECO:0000313" key="3">
    <source>
        <dbReference type="Proteomes" id="UP000277212"/>
    </source>
</evidence>
<dbReference type="Proteomes" id="UP000277212">
    <property type="component" value="Unassembled WGS sequence"/>
</dbReference>
<keyword evidence="3" id="KW-1185">Reference proteome</keyword>
<reference evidence="2 3" key="1">
    <citation type="submission" date="2017-06" db="EMBL/GenBank/DDBJ databases">
        <title>Comparative genomic analysis of Ambrosia Fusariam Clade fungi.</title>
        <authorList>
            <person name="Stajich J.E."/>
            <person name="Carrillo J."/>
            <person name="Kijimoto T."/>
            <person name="Eskalen A."/>
            <person name="O'Donnell K."/>
            <person name="Kasson M."/>
        </authorList>
    </citation>
    <scope>NUCLEOTIDE SEQUENCE [LARGE SCALE GENOMIC DNA]</scope>
    <source>
        <strain evidence="2">UCR3666</strain>
    </source>
</reference>
<name>A0A3M2QLG8_9HYPO</name>
<dbReference type="AlphaFoldDB" id="A0A3M2QLG8"/>
<evidence type="ECO:0000313" key="2">
    <source>
        <dbReference type="EMBL" id="RMI92104.1"/>
    </source>
</evidence>
<feature type="non-terminal residue" evidence="2">
    <location>
        <position position="1"/>
    </location>
</feature>
<dbReference type="EMBL" id="NKUJ01001215">
    <property type="protein sequence ID" value="RMI92104.1"/>
    <property type="molecule type" value="Genomic_DNA"/>
</dbReference>
<evidence type="ECO:0000256" key="1">
    <source>
        <dbReference type="SAM" id="MobiDB-lite"/>
    </source>
</evidence>
<organism evidence="2 3">
    <name type="scientific">Fusarium kuroshium</name>
    <dbReference type="NCBI Taxonomy" id="2010991"/>
    <lineage>
        <taxon>Eukaryota</taxon>
        <taxon>Fungi</taxon>
        <taxon>Dikarya</taxon>
        <taxon>Ascomycota</taxon>
        <taxon>Pezizomycotina</taxon>
        <taxon>Sordariomycetes</taxon>
        <taxon>Hypocreomycetidae</taxon>
        <taxon>Hypocreales</taxon>
        <taxon>Nectriaceae</taxon>
        <taxon>Fusarium</taxon>
        <taxon>Fusarium solani species complex</taxon>
    </lineage>
</organism>
<accession>A0A3M2QLG8</accession>
<sequence length="85" mass="9217">SRRELITVSSDASSGFKNSLFIRRSTHFAIAPITEGCNTEILDADVNLNAQLQPPTTSARLLNLFGQPSSDVHSRDESSPETGRS</sequence>
<comment type="caution">
    <text evidence="2">The sequence shown here is derived from an EMBL/GenBank/DDBJ whole genome shotgun (WGS) entry which is preliminary data.</text>
</comment>
<proteinExistence type="predicted"/>